<dbReference type="RefSeq" id="XP_018988356.1">
    <property type="nucleotide sequence ID" value="XM_019127694.1"/>
</dbReference>
<dbReference type="GO" id="GO:0005829">
    <property type="term" value="C:cytosol"/>
    <property type="evidence" value="ECO:0007669"/>
    <property type="project" value="EnsemblFungi"/>
</dbReference>
<dbReference type="GO" id="GO:0015031">
    <property type="term" value="P:protein transport"/>
    <property type="evidence" value="ECO:0007669"/>
    <property type="project" value="UniProtKB-KW"/>
</dbReference>
<feature type="compositionally biased region" description="Basic residues" evidence="12">
    <location>
        <begin position="60"/>
        <end position="72"/>
    </location>
</feature>
<dbReference type="GO" id="GO:0005934">
    <property type="term" value="C:cellular bud tip"/>
    <property type="evidence" value="ECO:0007669"/>
    <property type="project" value="EnsemblFungi"/>
</dbReference>
<dbReference type="GO" id="GO:0005798">
    <property type="term" value="C:Golgi-associated vesicle"/>
    <property type="evidence" value="ECO:0007669"/>
    <property type="project" value="EnsemblFungi"/>
</dbReference>
<dbReference type="GO" id="GO:0005096">
    <property type="term" value="F:GTPase activator activity"/>
    <property type="evidence" value="ECO:0007669"/>
    <property type="project" value="UniProtKB-KW"/>
</dbReference>
<gene>
    <name evidence="14" type="ORF">BABINDRAFT_159501</name>
</gene>
<dbReference type="GO" id="GO:0031267">
    <property type="term" value="F:small GTPase binding"/>
    <property type="evidence" value="ECO:0007669"/>
    <property type="project" value="TreeGrafter"/>
</dbReference>
<evidence type="ECO:0000256" key="8">
    <source>
        <dbReference type="ARBA" id="ARBA00023054"/>
    </source>
</evidence>
<dbReference type="SUPFAM" id="SSF47923">
    <property type="entry name" value="Ypt/Rab-GAP domain of gyp1p"/>
    <property type="match status" value="2"/>
</dbReference>
<feature type="coiled-coil region" evidence="11">
    <location>
        <begin position="668"/>
        <end position="695"/>
    </location>
</feature>
<evidence type="ECO:0000256" key="3">
    <source>
        <dbReference type="ARBA" id="ARBA00022468"/>
    </source>
</evidence>
<dbReference type="Pfam" id="PF23436">
    <property type="entry name" value="RabGap-TBC_2"/>
    <property type="match status" value="1"/>
</dbReference>
<organism evidence="14 15">
    <name type="scientific">Babjeviella inositovora NRRL Y-12698</name>
    <dbReference type="NCBI Taxonomy" id="984486"/>
    <lineage>
        <taxon>Eukaryota</taxon>
        <taxon>Fungi</taxon>
        <taxon>Dikarya</taxon>
        <taxon>Ascomycota</taxon>
        <taxon>Saccharomycotina</taxon>
        <taxon>Pichiomycetes</taxon>
        <taxon>Serinales incertae sedis</taxon>
        <taxon>Babjeviella</taxon>
    </lineage>
</organism>
<dbReference type="PROSITE" id="PS50086">
    <property type="entry name" value="TBC_RABGAP"/>
    <property type="match status" value="1"/>
</dbReference>
<dbReference type="SMART" id="SM00164">
    <property type="entry name" value="TBC"/>
    <property type="match status" value="1"/>
</dbReference>
<dbReference type="PANTHER" id="PTHR47219:SF9">
    <property type="entry name" value="GTPASE ACTIVATING PROTEIN AND CENTROSOME-ASSOCIATED, ISOFORM B"/>
    <property type="match status" value="1"/>
</dbReference>
<dbReference type="STRING" id="984486.A0A1E3QZG5"/>
<dbReference type="InterPro" id="IPR035969">
    <property type="entry name" value="Rab-GAP_TBC_sf"/>
</dbReference>
<keyword evidence="3" id="KW-0343">GTPase activation</keyword>
<evidence type="ECO:0000256" key="2">
    <source>
        <dbReference type="ARBA" id="ARBA00022448"/>
    </source>
</evidence>
<keyword evidence="8 11" id="KW-0175">Coiled coil</keyword>
<dbReference type="Gene3D" id="1.10.10.750">
    <property type="entry name" value="Ypt/Rab-GAP domain of gyp1p, domain 1"/>
    <property type="match status" value="1"/>
</dbReference>
<evidence type="ECO:0000256" key="11">
    <source>
        <dbReference type="SAM" id="Coils"/>
    </source>
</evidence>
<proteinExistence type="inferred from homology"/>
<dbReference type="Gene3D" id="1.10.472.80">
    <property type="entry name" value="Ypt/Rab-GAP domain of gyp1p, domain 3"/>
    <property type="match status" value="1"/>
</dbReference>
<dbReference type="InterPro" id="IPR050302">
    <property type="entry name" value="Rab_GAP_TBC_domain"/>
</dbReference>
<dbReference type="GO" id="GO:0043332">
    <property type="term" value="C:mating projection tip"/>
    <property type="evidence" value="ECO:0007669"/>
    <property type="project" value="EnsemblFungi"/>
</dbReference>
<dbReference type="AlphaFoldDB" id="A0A1E3QZG5"/>
<protein>
    <recommendedName>
        <fullName evidence="10">GTPase-activating protein GYP5</fullName>
    </recommendedName>
</protein>
<evidence type="ECO:0000256" key="9">
    <source>
        <dbReference type="ARBA" id="ARBA00061661"/>
    </source>
</evidence>
<keyword evidence="5" id="KW-0963">Cytoplasm</keyword>
<keyword evidence="6" id="KW-0931">ER-Golgi transport</keyword>
<comment type="subcellular location">
    <subcellularLocation>
        <location evidence="1">Cytoplasm</location>
    </subcellularLocation>
</comment>
<evidence type="ECO:0000256" key="10">
    <source>
        <dbReference type="ARBA" id="ARBA00072088"/>
    </source>
</evidence>
<evidence type="ECO:0000313" key="15">
    <source>
        <dbReference type="Proteomes" id="UP000094336"/>
    </source>
</evidence>
<dbReference type="Proteomes" id="UP000094336">
    <property type="component" value="Unassembled WGS sequence"/>
</dbReference>
<dbReference type="OrthoDB" id="295078at2759"/>
<dbReference type="GO" id="GO:0006887">
    <property type="term" value="P:exocytosis"/>
    <property type="evidence" value="ECO:0007669"/>
    <property type="project" value="UniProtKB-KW"/>
</dbReference>
<evidence type="ECO:0000256" key="6">
    <source>
        <dbReference type="ARBA" id="ARBA00022892"/>
    </source>
</evidence>
<evidence type="ECO:0000256" key="7">
    <source>
        <dbReference type="ARBA" id="ARBA00022927"/>
    </source>
</evidence>
<dbReference type="PANTHER" id="PTHR47219">
    <property type="entry name" value="RAB GTPASE-ACTIVATING PROTEIN 1-LIKE"/>
    <property type="match status" value="1"/>
</dbReference>
<keyword evidence="15" id="KW-1185">Reference proteome</keyword>
<evidence type="ECO:0000313" key="14">
    <source>
        <dbReference type="EMBL" id="ODQ83028.1"/>
    </source>
</evidence>
<evidence type="ECO:0000256" key="5">
    <source>
        <dbReference type="ARBA" id="ARBA00022490"/>
    </source>
</evidence>
<dbReference type="GO" id="GO:0000131">
    <property type="term" value="C:incipient cellular bud site"/>
    <property type="evidence" value="ECO:0007669"/>
    <property type="project" value="EnsemblFungi"/>
</dbReference>
<dbReference type="GO" id="GO:0006888">
    <property type="term" value="P:endoplasmic reticulum to Golgi vesicle-mediated transport"/>
    <property type="evidence" value="ECO:0007669"/>
    <property type="project" value="EnsemblFungi"/>
</dbReference>
<comment type="similarity">
    <text evidence="9">Belongs to the GYP5 family.</text>
</comment>
<feature type="region of interest" description="Disordered" evidence="12">
    <location>
        <begin position="1"/>
        <end position="105"/>
    </location>
</feature>
<keyword evidence="4" id="KW-0268">Exocytosis</keyword>
<evidence type="ECO:0000259" key="13">
    <source>
        <dbReference type="PROSITE" id="PS50086"/>
    </source>
</evidence>
<keyword evidence="7" id="KW-0653">Protein transport</keyword>
<dbReference type="FunFam" id="1.10.472.80:FF:000044">
    <property type="entry name" value="GTPase-activating protein GYP5"/>
    <property type="match status" value="1"/>
</dbReference>
<dbReference type="InterPro" id="IPR000195">
    <property type="entry name" value="Rab-GAP-TBC_dom"/>
</dbReference>
<dbReference type="GO" id="GO:0005935">
    <property type="term" value="C:cellular bud neck"/>
    <property type="evidence" value="ECO:0007669"/>
    <property type="project" value="EnsemblFungi"/>
</dbReference>
<evidence type="ECO:0000256" key="4">
    <source>
        <dbReference type="ARBA" id="ARBA00022483"/>
    </source>
</evidence>
<dbReference type="Gene3D" id="1.10.8.270">
    <property type="entry name" value="putative rabgap domain of human tbc1 domain family member 14 like domains"/>
    <property type="match status" value="1"/>
</dbReference>
<accession>A0A1E3QZG5</accession>
<feature type="coiled-coil region" evidence="11">
    <location>
        <begin position="602"/>
        <end position="629"/>
    </location>
</feature>
<dbReference type="GO" id="GO:0005886">
    <property type="term" value="C:plasma membrane"/>
    <property type="evidence" value="ECO:0007669"/>
    <property type="project" value="EnsemblFungi"/>
</dbReference>
<dbReference type="FunFam" id="1.10.10.750:FF:000003">
    <property type="entry name" value="GTPase activating protein (Evi5)"/>
    <property type="match status" value="1"/>
</dbReference>
<reference evidence="15" key="1">
    <citation type="submission" date="2016-05" db="EMBL/GenBank/DDBJ databases">
        <title>Comparative genomics of biotechnologically important yeasts.</title>
        <authorList>
            <consortium name="DOE Joint Genome Institute"/>
            <person name="Riley R."/>
            <person name="Haridas S."/>
            <person name="Wolfe K.H."/>
            <person name="Lopes M.R."/>
            <person name="Hittinger C.T."/>
            <person name="Goker M."/>
            <person name="Salamov A."/>
            <person name="Wisecaver J."/>
            <person name="Long T.M."/>
            <person name="Aerts A.L."/>
            <person name="Barry K."/>
            <person name="Choi C."/>
            <person name="Clum A."/>
            <person name="Coughlan A.Y."/>
            <person name="Deshpande S."/>
            <person name="Douglass A.P."/>
            <person name="Hanson S.J."/>
            <person name="Klenk H.-P."/>
            <person name="Labutti K."/>
            <person name="Lapidus A."/>
            <person name="Lindquist E."/>
            <person name="Lipzen A."/>
            <person name="Meier-Kolthoff J.P."/>
            <person name="Ohm R.A."/>
            <person name="Otillar R.P."/>
            <person name="Pangilinan J."/>
            <person name="Peng Y."/>
            <person name="Rokas A."/>
            <person name="Rosa C.A."/>
            <person name="Scheuner C."/>
            <person name="Sibirny A.A."/>
            <person name="Slot J.C."/>
            <person name="Stielow J.B."/>
            <person name="Sun H."/>
            <person name="Kurtzman C.P."/>
            <person name="Blackwell M."/>
            <person name="Grigoriev I.V."/>
            <person name="Jeffries T.W."/>
        </authorList>
    </citation>
    <scope>NUCLEOTIDE SEQUENCE [LARGE SCALE GENOMIC DNA]</scope>
    <source>
        <strain evidence="15">NRRL Y-12698</strain>
    </source>
</reference>
<evidence type="ECO:0000256" key="1">
    <source>
        <dbReference type="ARBA" id="ARBA00004496"/>
    </source>
</evidence>
<sequence>MSEHETQPVQQIADEVSTEPIQVLPEANPTHTDTLEVLQMASPEDASDAASNETGESGKSKKKKKKKGKKQNNKTGTDTPETTEEASAVEAVTLDQPESKDAEAVATDAIEEPAEVAAIDADTTVNEHTALDNHSDASSSITVDRHAARVLPLLPTVDESDKNLFGNVVEFDRNFNNNLLVSRLHNLNEGFNSKNPKDQEQIKTACQALRTTFNEIKNSIAMMGDHMLGYKIDWELWTKVVNNYEEIVLNEPDTLQEAVSEGIPNEVRGMIWQLISNSKNFQLEEFYASIKNEPSEHEKAIKRDLSRTSFVTSGEASSKMDSLFHVIKAYSLFDPEVGYTQGMAFITVPLLMNMNDSEAFCLLVTLMKDYNLRSLFMPEMRGLHLLLYQFDRLLEDKSPFLYNHLIKQGIRSSMYASQWFLTFFAYKFPLDIVLRIYDAVITEGMESILKFAVNLMIKNESNLLPLSFDKLLEYLKDKLFNFYLYGEAASTSQLNLTTMNKRFSFMAGKKSGINNNSESYRLNAFVKDAATIDILPFYLKKYQSEFDEFLQLEKSKESEIKKIKYANGKLRSEVKILESNYVMLDRENIAVVNAMVHTKVQRANNSDENHDLELEIKKLQEKLVSLESKLPASSRPGETLDEIQLEGSPYTELPTNIEEEIQAAMEINTKVMDTNRALEEELMMLEDEYRQVDDEFKLLLSQDKKGWFTKKPFWAA</sequence>
<keyword evidence="2" id="KW-0813">Transport</keyword>
<dbReference type="GeneID" id="30145547"/>
<dbReference type="EMBL" id="KV454426">
    <property type="protein sequence ID" value="ODQ83028.1"/>
    <property type="molecule type" value="Genomic_DNA"/>
</dbReference>
<name>A0A1E3QZG5_9ASCO</name>
<evidence type="ECO:0000256" key="12">
    <source>
        <dbReference type="SAM" id="MobiDB-lite"/>
    </source>
</evidence>
<feature type="domain" description="Rab-GAP TBC" evidence="13">
    <location>
        <begin position="262"/>
        <end position="444"/>
    </location>
</feature>